<comment type="function">
    <text evidence="4">Binds to the 23S rRNA.</text>
</comment>
<accession>H0UL85</accession>
<evidence type="ECO:0000313" key="9">
    <source>
        <dbReference type="Proteomes" id="UP000003806"/>
    </source>
</evidence>
<dbReference type="SUPFAM" id="SSF52080">
    <property type="entry name" value="Ribosomal proteins L15p and L18e"/>
    <property type="match status" value="1"/>
</dbReference>
<dbReference type="PANTHER" id="PTHR12934">
    <property type="entry name" value="50S RIBOSOMAL PROTEIN L15"/>
    <property type="match status" value="1"/>
</dbReference>
<dbReference type="HAMAP" id="MF_01341">
    <property type="entry name" value="Ribosomal_uL15"/>
    <property type="match status" value="1"/>
</dbReference>
<name>H0UL85_9BACT</name>
<dbReference type="OrthoDB" id="9810293at2"/>
<dbReference type="AlphaFoldDB" id="H0UL85"/>
<dbReference type="NCBIfam" id="TIGR01071">
    <property type="entry name" value="rplO_bact"/>
    <property type="match status" value="1"/>
</dbReference>
<protein>
    <recommendedName>
        <fullName evidence="4">Large ribosomal subunit protein uL15</fullName>
    </recommendedName>
</protein>
<evidence type="ECO:0000259" key="7">
    <source>
        <dbReference type="Pfam" id="PF00828"/>
    </source>
</evidence>
<feature type="region of interest" description="Disordered" evidence="6">
    <location>
        <begin position="1"/>
        <end position="51"/>
    </location>
</feature>
<dbReference type="PANTHER" id="PTHR12934:SF11">
    <property type="entry name" value="LARGE RIBOSOMAL SUBUNIT PROTEIN UL15M"/>
    <property type="match status" value="1"/>
</dbReference>
<dbReference type="InterPro" id="IPR021131">
    <property type="entry name" value="Ribosomal_uL15/eL18"/>
</dbReference>
<dbReference type="GO" id="GO:0006412">
    <property type="term" value="P:translation"/>
    <property type="evidence" value="ECO:0007669"/>
    <property type="project" value="UniProtKB-UniRule"/>
</dbReference>
<evidence type="ECO:0000256" key="5">
    <source>
        <dbReference type="RuleBase" id="RU003888"/>
    </source>
</evidence>
<dbReference type="InterPro" id="IPR036227">
    <property type="entry name" value="Ribosomal_uL15/eL18_sf"/>
</dbReference>
<dbReference type="Gene3D" id="3.100.10.10">
    <property type="match status" value="1"/>
</dbReference>
<evidence type="ECO:0000256" key="4">
    <source>
        <dbReference type="HAMAP-Rule" id="MF_01341"/>
    </source>
</evidence>
<comment type="subunit">
    <text evidence="4">Part of the 50S ribosomal subunit.</text>
</comment>
<evidence type="ECO:0000313" key="8">
    <source>
        <dbReference type="EMBL" id="EHM13444.1"/>
    </source>
</evidence>
<keyword evidence="4" id="KW-0699">rRNA-binding</keyword>
<dbReference type="HOGENOM" id="CLU_055188_4_2_0"/>
<dbReference type="InterPro" id="IPR005749">
    <property type="entry name" value="Ribosomal_uL15_bac-type"/>
</dbReference>
<evidence type="ECO:0000256" key="3">
    <source>
        <dbReference type="ARBA" id="ARBA00023274"/>
    </source>
</evidence>
<evidence type="ECO:0000256" key="1">
    <source>
        <dbReference type="ARBA" id="ARBA00007320"/>
    </source>
</evidence>
<dbReference type="eggNOG" id="COG0200">
    <property type="taxonomic scope" value="Bacteria"/>
</dbReference>
<evidence type="ECO:0000256" key="6">
    <source>
        <dbReference type="SAM" id="MobiDB-lite"/>
    </source>
</evidence>
<reference evidence="8 9" key="1">
    <citation type="submission" date="2011-11" db="EMBL/GenBank/DDBJ databases">
        <title>The Noncontiguous Finished genome of Jonquetella anthropi DSM 22815.</title>
        <authorList>
            <consortium name="US DOE Joint Genome Institute (JGI-PGF)"/>
            <person name="Lucas S."/>
            <person name="Copeland A."/>
            <person name="Lapidus A."/>
            <person name="Glavina del Rio T."/>
            <person name="Dalin E."/>
            <person name="Tice H."/>
            <person name="Bruce D."/>
            <person name="Goodwin L."/>
            <person name="Pitluck S."/>
            <person name="Peters L."/>
            <person name="Mikhailova N."/>
            <person name="Held B."/>
            <person name="Kyrpides N."/>
            <person name="Mavromatis K."/>
            <person name="Ivanova N."/>
            <person name="Markowitz V."/>
            <person name="Cheng J.-F."/>
            <person name="Hugenholtz P."/>
            <person name="Woyke T."/>
            <person name="Wu D."/>
            <person name="Gronow S."/>
            <person name="Wellnitz S."/>
            <person name="Brambilla E."/>
            <person name="Klenk H.-P."/>
            <person name="Eisen J.A."/>
        </authorList>
    </citation>
    <scope>NUCLEOTIDE SEQUENCE [LARGE SCALE GENOMIC DNA]</scope>
    <source>
        <strain evidence="8 9">DSM 22815</strain>
    </source>
</reference>
<proteinExistence type="inferred from homology"/>
<dbReference type="PROSITE" id="PS00475">
    <property type="entry name" value="RIBOSOMAL_L15"/>
    <property type="match status" value="1"/>
</dbReference>
<sequence>MKLNELRPAPGAKRKPKRWGTGSGSGTGRTCGRGTKGYKARSGSSIRAGFEGGQMPMVRRIPKRGFNNYNFAKVYQIANLGAIAEIFNAGATITVNELFAFGLVRSMELPVKILASGELDKPLVIKASAFSAAAREKITAAGGTAEVI</sequence>
<dbReference type="InterPro" id="IPR030878">
    <property type="entry name" value="Ribosomal_uL15"/>
</dbReference>
<dbReference type="GO" id="GO:0003735">
    <property type="term" value="F:structural constituent of ribosome"/>
    <property type="evidence" value="ECO:0007669"/>
    <property type="project" value="InterPro"/>
</dbReference>
<dbReference type="InterPro" id="IPR001196">
    <property type="entry name" value="Ribosomal_uL15_CS"/>
</dbReference>
<keyword evidence="9" id="KW-1185">Reference proteome</keyword>
<comment type="similarity">
    <text evidence="1 4 5">Belongs to the universal ribosomal protein uL15 family.</text>
</comment>
<dbReference type="RefSeq" id="WP_008523074.1">
    <property type="nucleotide sequence ID" value="NZ_CM001376.1"/>
</dbReference>
<keyword evidence="2 4" id="KW-0689">Ribosomal protein</keyword>
<dbReference type="GO" id="GO:0019843">
    <property type="term" value="F:rRNA binding"/>
    <property type="evidence" value="ECO:0007669"/>
    <property type="project" value="UniProtKB-UniRule"/>
</dbReference>
<dbReference type="GO" id="GO:0022625">
    <property type="term" value="C:cytosolic large ribosomal subunit"/>
    <property type="evidence" value="ECO:0007669"/>
    <property type="project" value="TreeGrafter"/>
</dbReference>
<gene>
    <name evidence="4" type="primary">rplO</name>
    <name evidence="8" type="ORF">JonanDRAFT_1076</name>
</gene>
<dbReference type="Pfam" id="PF00828">
    <property type="entry name" value="Ribosomal_L27A"/>
    <property type="match status" value="1"/>
</dbReference>
<keyword evidence="4" id="KW-0694">RNA-binding</keyword>
<organism evidence="8 9">
    <name type="scientific">Jonquetella anthropi DSM 22815</name>
    <dbReference type="NCBI Taxonomy" id="885272"/>
    <lineage>
        <taxon>Bacteria</taxon>
        <taxon>Thermotogati</taxon>
        <taxon>Synergistota</taxon>
        <taxon>Synergistia</taxon>
        <taxon>Synergistales</taxon>
        <taxon>Dethiosulfovibrionaceae</taxon>
        <taxon>Jonquetella</taxon>
    </lineage>
</organism>
<dbReference type="STRING" id="885272.JonanDRAFT_1076"/>
<dbReference type="EMBL" id="CM001376">
    <property type="protein sequence ID" value="EHM13444.1"/>
    <property type="molecule type" value="Genomic_DNA"/>
</dbReference>
<dbReference type="Proteomes" id="UP000003806">
    <property type="component" value="Chromosome"/>
</dbReference>
<feature type="domain" description="Large ribosomal subunit protein uL15/eL18" evidence="7">
    <location>
        <begin position="79"/>
        <end position="146"/>
    </location>
</feature>
<keyword evidence="3 4" id="KW-0687">Ribonucleoprotein</keyword>
<evidence type="ECO:0000256" key="2">
    <source>
        <dbReference type="ARBA" id="ARBA00022980"/>
    </source>
</evidence>
<feature type="compositionally biased region" description="Gly residues" evidence="6">
    <location>
        <begin position="21"/>
        <end position="35"/>
    </location>
</feature>